<feature type="compositionally biased region" description="Gly residues" evidence="1">
    <location>
        <begin position="309"/>
        <end position="343"/>
    </location>
</feature>
<feature type="compositionally biased region" description="Gly residues" evidence="1">
    <location>
        <begin position="41"/>
        <end position="69"/>
    </location>
</feature>
<feature type="chain" id="PRO_5003780268" description="Ribosomal protein s17" evidence="2">
    <location>
        <begin position="20"/>
        <end position="490"/>
    </location>
</feature>
<sequence length="490" mass="49644">MQLKAILTALVGAAMVVDAAEMRRSPFRAALERRQNRNGGQRQGGQNGNNGGGNGGNNGNGNNGNGNNGNGNNRGDNGNNGGNGNLQLDPKVLQKGSFFDGDNPGSDEQAASAVSNNNFINFCQGKTLTNGAQVRQGSCNGIVMGNIPAVEKMVSSVFVQPQNGDNLPPKQEFDIQVQMANFAPGTFTNATSNYYSAPQDTNGQGFIIGHTHVTVQDTGRGLNPQQPLNPQEFVFFKGINDAGNGQGLLSAKVAGGLPPGNYRLCSMASAANHQPVLMPIAQRGAQDDCVRFTVGGGGNGGNNNNNNNNGGGNNNNNGGGNNNNNGGGNNKGGGNNNNGGGNNNNGQNRNGQNGNVQQGGGRGGLQNNGQVNDGLNGLFPGADSLFPGANGVFQGGKGGRRGQAGQRGLGGASQSAAVGGVAAAEVVQTNDPDRPFSTLGNSFTTQGDAVQRSCDAQRAACQEAVQSGTAEGADASACDAQLAQCISDLS</sequence>
<evidence type="ECO:0000313" key="4">
    <source>
        <dbReference type="Proteomes" id="UP000002762"/>
    </source>
</evidence>
<organism evidence="3 4">
    <name type="scientific">Beauveria bassiana (strain ARSEF 2860)</name>
    <name type="common">White muscardine disease fungus</name>
    <name type="synonym">Tritirachium shiotae</name>
    <dbReference type="NCBI Taxonomy" id="655819"/>
    <lineage>
        <taxon>Eukaryota</taxon>
        <taxon>Fungi</taxon>
        <taxon>Dikarya</taxon>
        <taxon>Ascomycota</taxon>
        <taxon>Pezizomycotina</taxon>
        <taxon>Sordariomycetes</taxon>
        <taxon>Hypocreomycetidae</taxon>
        <taxon>Hypocreales</taxon>
        <taxon>Cordycipitaceae</taxon>
        <taxon>Beauveria</taxon>
    </lineage>
</organism>
<keyword evidence="4" id="KW-1185">Reference proteome</keyword>
<dbReference type="RefSeq" id="XP_008600095.1">
    <property type="nucleotide sequence ID" value="XM_008601873.1"/>
</dbReference>
<accession>J4KMR1</accession>
<feature type="compositionally biased region" description="Low complexity" evidence="1">
    <location>
        <begin position="344"/>
        <end position="356"/>
    </location>
</feature>
<dbReference type="AlphaFoldDB" id="J4KMR1"/>
<dbReference type="EMBL" id="JH725169">
    <property type="protein sequence ID" value="EJP64394.1"/>
    <property type="molecule type" value="Genomic_DNA"/>
</dbReference>
<dbReference type="OrthoDB" id="2336871at2759"/>
<dbReference type="PANTHER" id="PTHR34587">
    <property type="entry name" value="VWFA DOMAIN-CONTAINING PROTEIN"/>
    <property type="match status" value="1"/>
</dbReference>
<dbReference type="STRING" id="655819.J4KMR1"/>
<evidence type="ECO:0008006" key="5">
    <source>
        <dbReference type="Google" id="ProtNLM"/>
    </source>
</evidence>
<keyword evidence="2" id="KW-0732">Signal</keyword>
<dbReference type="HOGENOM" id="CLU_029378_0_3_1"/>
<feature type="signal peptide" evidence="2">
    <location>
        <begin position="1"/>
        <end position="19"/>
    </location>
</feature>
<evidence type="ECO:0000313" key="3">
    <source>
        <dbReference type="EMBL" id="EJP64394.1"/>
    </source>
</evidence>
<gene>
    <name evidence="3" type="ORF">BBA_06776</name>
</gene>
<dbReference type="PANTHER" id="PTHR34587:SF2">
    <property type="entry name" value="G-PROTEIN COUPLED RECEPTORS FAMILY 1 PROFILE DOMAIN-CONTAINING PROTEIN"/>
    <property type="match status" value="1"/>
</dbReference>
<evidence type="ECO:0000256" key="1">
    <source>
        <dbReference type="SAM" id="MobiDB-lite"/>
    </source>
</evidence>
<feature type="compositionally biased region" description="Gly residues" evidence="1">
    <location>
        <begin position="357"/>
        <end position="366"/>
    </location>
</feature>
<name>J4KMR1_BEAB2</name>
<dbReference type="InterPro" id="IPR053216">
    <property type="entry name" value="Appressorial_penetr-assoc"/>
</dbReference>
<dbReference type="Proteomes" id="UP000002762">
    <property type="component" value="Unassembled WGS sequence"/>
</dbReference>
<feature type="region of interest" description="Disordered" evidence="1">
    <location>
        <begin position="298"/>
        <end position="410"/>
    </location>
</feature>
<reference evidence="3 4" key="1">
    <citation type="journal article" date="2012" name="Sci. Rep.">
        <title>Genomic perspectives on the evolution of fungal entomopathogenicity in Beauveria bassiana.</title>
        <authorList>
            <person name="Xiao G."/>
            <person name="Ying S.H."/>
            <person name="Zheng P."/>
            <person name="Wang Z.L."/>
            <person name="Zhang S."/>
            <person name="Xie X.Q."/>
            <person name="Shang Y."/>
            <person name="St Leger R.J."/>
            <person name="Zhao G.P."/>
            <person name="Wang C."/>
            <person name="Feng M.G."/>
        </authorList>
    </citation>
    <scope>NUCLEOTIDE SEQUENCE [LARGE SCALE GENOMIC DNA]</scope>
    <source>
        <strain evidence="3 4">ARSEF 2860</strain>
    </source>
</reference>
<protein>
    <recommendedName>
        <fullName evidence="5">Ribosomal protein s17</fullName>
    </recommendedName>
</protein>
<feature type="region of interest" description="Disordered" evidence="1">
    <location>
        <begin position="33"/>
        <end position="89"/>
    </location>
</feature>
<dbReference type="GeneID" id="19889788"/>
<dbReference type="InParanoid" id="J4KMR1"/>
<evidence type="ECO:0000256" key="2">
    <source>
        <dbReference type="SAM" id="SignalP"/>
    </source>
</evidence>
<feature type="compositionally biased region" description="Gly residues" evidence="1">
    <location>
        <begin position="393"/>
        <end position="410"/>
    </location>
</feature>
<proteinExistence type="predicted"/>